<feature type="region of interest" description="Disordered" evidence="1">
    <location>
        <begin position="503"/>
        <end position="526"/>
    </location>
</feature>
<feature type="compositionally biased region" description="Basic and acidic residues" evidence="1">
    <location>
        <begin position="112"/>
        <end position="269"/>
    </location>
</feature>
<feature type="compositionally biased region" description="Basic and acidic residues" evidence="1">
    <location>
        <begin position="1140"/>
        <end position="1154"/>
    </location>
</feature>
<sequence length="1178" mass="133170">MFSSLTFKHPRCQTFGSLATNKACVCQHPSTQLDIIFALQYSSIIQNSFSFTKDDVKILNIMKELSSLSLPTAGKKDELVQRLFNHYSSQAETEETSDESPDTQNEPNSLEDSERLAAEEKESLAAEERERLAAEEKERLAVEEKERLAAEEKERLAAEEKERLAAEEKERLAAEEKERLAAEEKERLAAEEKERLAVEEKERLAAEENDRLAAEEKERLATEEKERLAAEEKERLAAEEKERLAAEENDRLAAEEKERLAAEEKDRVLAEQQQQLAAEQMRLAKEQEELQSKKAAEEDASREQQMLALVQQQQELLGRQKSVQEASQRHSRVLQEQRQQLEAALRQNSVLQSQNKGNQQILDQLQQQRNQLLTQGEALSSQLSTFSAQNTTYVDQRQLNEQIIKQVMEQEQRQESEQQRQLLLEKQQRYLVEHQQLLLSQQQALEQQAHSADLLRQQQVALLERQKEQEERVQMLRQEALNREREKEEAMKVARKQAEVEAEMRRKEQERTANAGAPPSLLSMDTKPATAGLKLTTPSDADDEKKLPKALEDVLALKDIRAKQVGVEDMEQAVEESRSSVTVTPAVAAQRPLGDVNEYDDDEDEDEKPTSKTKDNRKRKKKRKTRAARKAEEKAAAAASSVEKAAAEEESESTVEVEYVQEKPLVDITNPLYSQFHKIFEAFKIEETQEVKAEDGGADDDSKAAQKTESDPSVTKRGAALFGELENEPMEPVKRDTGALSKKQLKKLTRMSVAQLKTVVTRPDLVEMHDVTGPDPKLLLHLKATRNTVAVPRHWCNKRKYLQGKRGFEKPPFELPDYIQATGIMEMRQALADKETDKSLKQKMREKVRPKMGKIDIDYQKLHDAFFKYQRKPKMTLHGDLYYEGKEFETRLREKKPGNLSDELRTALGMPIGAGAERFPPPWLIAMQRYGPPPSYPNLKIPGLNAPIPEGCSFGYHAGGWGKPPVDETGKPLYGDVFGQNTGAEVEPSTEDTLDKTHWGEMESESEEESESESEEERDEEEMAAGLITPAEAGLITPSGLTSIPAGMETPDAIELRKKIEDSMESGGGDTPALYQVLPEKRATVGAAMMGSAHTYDVGAAKKVTAEGVEVTLNPDELDMDTVAMQAKYDQTMKQQQANDPKEDFSDMVAEHSAKAAKKRKKQQTSDRASKKHKDFKF</sequence>
<feature type="region of interest" description="Disordered" evidence="1">
    <location>
        <begin position="1129"/>
        <end position="1178"/>
    </location>
</feature>
<dbReference type="PANTHER" id="PTHR12785:SF6">
    <property type="entry name" value="SPLICING FACTOR 3B SUBUNIT 2"/>
    <property type="match status" value="1"/>
</dbReference>
<comment type="caution">
    <text evidence="3">The sequence shown here is derived from an EMBL/GenBank/DDBJ whole genome shotgun (WGS) entry which is preliminary data.</text>
</comment>
<dbReference type="EMBL" id="VXIV02000109">
    <property type="protein sequence ID" value="KAF6040717.1"/>
    <property type="molecule type" value="Genomic_DNA"/>
</dbReference>
<dbReference type="Proteomes" id="UP000593567">
    <property type="component" value="Unassembled WGS sequence"/>
</dbReference>
<feature type="compositionally biased region" description="Basic and acidic residues" evidence="1">
    <location>
        <begin position="282"/>
        <end position="302"/>
    </location>
</feature>
<dbReference type="SMART" id="SM00581">
    <property type="entry name" value="PSP"/>
    <property type="match status" value="1"/>
</dbReference>
<evidence type="ECO:0000313" key="3">
    <source>
        <dbReference type="EMBL" id="KAF6040717.1"/>
    </source>
</evidence>
<dbReference type="InterPro" id="IPR007180">
    <property type="entry name" value="DUF382"/>
</dbReference>
<dbReference type="AlphaFoldDB" id="A0A7J7KRE0"/>
<feature type="region of interest" description="Disordered" evidence="1">
    <location>
        <begin position="977"/>
        <end position="1023"/>
    </location>
</feature>
<feature type="region of interest" description="Disordered" evidence="1">
    <location>
        <begin position="575"/>
        <end position="657"/>
    </location>
</feature>
<keyword evidence="4" id="KW-1185">Reference proteome</keyword>
<accession>A0A7J7KRE0</accession>
<feature type="compositionally biased region" description="Acidic residues" evidence="1">
    <location>
        <begin position="1002"/>
        <end position="1023"/>
    </location>
</feature>
<evidence type="ECO:0000259" key="2">
    <source>
        <dbReference type="SMART" id="SM00581"/>
    </source>
</evidence>
<evidence type="ECO:0000313" key="4">
    <source>
        <dbReference type="Proteomes" id="UP000593567"/>
    </source>
</evidence>
<dbReference type="OrthoDB" id="10260794at2759"/>
<name>A0A7J7KRE0_BUGNE</name>
<dbReference type="InterPro" id="IPR006568">
    <property type="entry name" value="PSP_pro-rich"/>
</dbReference>
<protein>
    <submittedName>
        <fullName evidence="3">SF3B2</fullName>
    </submittedName>
</protein>
<evidence type="ECO:0000256" key="1">
    <source>
        <dbReference type="SAM" id="MobiDB-lite"/>
    </source>
</evidence>
<dbReference type="InterPro" id="IPR052584">
    <property type="entry name" value="U2_snRNP_Complex_Component"/>
</dbReference>
<feature type="domain" description="PSP proline-rich" evidence="2">
    <location>
        <begin position="892"/>
        <end position="950"/>
    </location>
</feature>
<feature type="compositionally biased region" description="Basic and acidic residues" evidence="1">
    <location>
        <begin position="691"/>
        <end position="710"/>
    </location>
</feature>
<organism evidence="3 4">
    <name type="scientific">Bugula neritina</name>
    <name type="common">Brown bryozoan</name>
    <name type="synonym">Sertularia neritina</name>
    <dbReference type="NCBI Taxonomy" id="10212"/>
    <lineage>
        <taxon>Eukaryota</taxon>
        <taxon>Metazoa</taxon>
        <taxon>Spiralia</taxon>
        <taxon>Lophotrochozoa</taxon>
        <taxon>Bryozoa</taxon>
        <taxon>Gymnolaemata</taxon>
        <taxon>Cheilostomatida</taxon>
        <taxon>Flustrina</taxon>
        <taxon>Buguloidea</taxon>
        <taxon>Bugulidae</taxon>
        <taxon>Bugula</taxon>
    </lineage>
</organism>
<reference evidence="3" key="1">
    <citation type="submission" date="2020-06" db="EMBL/GenBank/DDBJ databases">
        <title>Draft genome of Bugula neritina, a colonial animal packing powerful symbionts and potential medicines.</title>
        <authorList>
            <person name="Rayko M."/>
        </authorList>
    </citation>
    <scope>NUCLEOTIDE SEQUENCE [LARGE SCALE GENOMIC DNA]</scope>
    <source>
        <strain evidence="3">Kwan_BN1</strain>
    </source>
</reference>
<feature type="compositionally biased region" description="Basic residues" evidence="1">
    <location>
        <begin position="615"/>
        <end position="628"/>
    </location>
</feature>
<feature type="compositionally biased region" description="Acidic residues" evidence="1">
    <location>
        <begin position="92"/>
        <end position="101"/>
    </location>
</feature>
<gene>
    <name evidence="3" type="ORF">EB796_000984</name>
</gene>
<feature type="region of interest" description="Disordered" evidence="1">
    <location>
        <begin position="90"/>
        <end position="304"/>
    </location>
</feature>
<feature type="region of interest" description="Disordered" evidence="1">
    <location>
        <begin position="691"/>
        <end position="716"/>
    </location>
</feature>
<dbReference type="Pfam" id="PF04037">
    <property type="entry name" value="DUF382"/>
    <property type="match status" value="1"/>
</dbReference>
<dbReference type="GO" id="GO:0005689">
    <property type="term" value="C:U12-type spliceosomal complex"/>
    <property type="evidence" value="ECO:0007669"/>
    <property type="project" value="TreeGrafter"/>
</dbReference>
<dbReference type="PANTHER" id="PTHR12785">
    <property type="entry name" value="SPLICING FACTOR 3B"/>
    <property type="match status" value="1"/>
</dbReference>
<dbReference type="Pfam" id="PF04046">
    <property type="entry name" value="PSP"/>
    <property type="match status" value="1"/>
</dbReference>
<feature type="region of interest" description="Disordered" evidence="1">
    <location>
        <begin position="1028"/>
        <end position="1047"/>
    </location>
</feature>
<feature type="compositionally biased region" description="Low complexity" evidence="1">
    <location>
        <begin position="270"/>
        <end position="280"/>
    </location>
</feature>
<feature type="compositionally biased region" description="Acidic residues" evidence="1">
    <location>
        <begin position="597"/>
        <end position="607"/>
    </location>
</feature>
<proteinExistence type="predicted"/>